<feature type="coiled-coil region" evidence="1">
    <location>
        <begin position="1"/>
        <end position="35"/>
    </location>
</feature>
<dbReference type="Proteomes" id="UP000801492">
    <property type="component" value="Unassembled WGS sequence"/>
</dbReference>
<proteinExistence type="predicted"/>
<evidence type="ECO:0000313" key="2">
    <source>
        <dbReference type="EMBL" id="KAF2881443.1"/>
    </source>
</evidence>
<name>A0A8K0G0L7_IGNLU</name>
<dbReference type="AlphaFoldDB" id="A0A8K0G0L7"/>
<organism evidence="2 3">
    <name type="scientific">Ignelater luminosus</name>
    <name type="common">Cucubano</name>
    <name type="synonym">Pyrophorus luminosus</name>
    <dbReference type="NCBI Taxonomy" id="2038154"/>
    <lineage>
        <taxon>Eukaryota</taxon>
        <taxon>Metazoa</taxon>
        <taxon>Ecdysozoa</taxon>
        <taxon>Arthropoda</taxon>
        <taxon>Hexapoda</taxon>
        <taxon>Insecta</taxon>
        <taxon>Pterygota</taxon>
        <taxon>Neoptera</taxon>
        <taxon>Endopterygota</taxon>
        <taxon>Coleoptera</taxon>
        <taxon>Polyphaga</taxon>
        <taxon>Elateriformia</taxon>
        <taxon>Elateroidea</taxon>
        <taxon>Elateridae</taxon>
        <taxon>Agrypninae</taxon>
        <taxon>Pyrophorini</taxon>
        <taxon>Ignelater</taxon>
    </lineage>
</organism>
<evidence type="ECO:0000256" key="1">
    <source>
        <dbReference type="SAM" id="Coils"/>
    </source>
</evidence>
<feature type="coiled-coil region" evidence="1">
    <location>
        <begin position="101"/>
        <end position="131"/>
    </location>
</feature>
<keyword evidence="3" id="KW-1185">Reference proteome</keyword>
<sequence length="134" mass="15905">MEEMIDMMKELMREIKEIRNDQAKYLKEVKQIREEQAECKDFPEYAEAETVQKFLEEKIGVKTKLNEIQHVGVGKEGRKTVRATVENMESKRLIMKNKKKLKESEYNIDDLTDAEQKIEKKLREIGKIEEKESP</sequence>
<keyword evidence="1" id="KW-0175">Coiled coil</keyword>
<protein>
    <submittedName>
        <fullName evidence="2">Uncharacterized protein</fullName>
    </submittedName>
</protein>
<dbReference type="EMBL" id="VTPC01090739">
    <property type="protein sequence ID" value="KAF2881443.1"/>
    <property type="molecule type" value="Genomic_DNA"/>
</dbReference>
<reference evidence="2" key="1">
    <citation type="submission" date="2019-08" db="EMBL/GenBank/DDBJ databases">
        <title>The genome of the North American firefly Photinus pyralis.</title>
        <authorList>
            <consortium name="Photinus pyralis genome working group"/>
            <person name="Fallon T.R."/>
            <person name="Sander Lower S.E."/>
            <person name="Weng J.-K."/>
        </authorList>
    </citation>
    <scope>NUCLEOTIDE SEQUENCE</scope>
    <source>
        <strain evidence="2">TRF0915ILg1</strain>
        <tissue evidence="2">Whole body</tissue>
    </source>
</reference>
<comment type="caution">
    <text evidence="2">The sequence shown here is derived from an EMBL/GenBank/DDBJ whole genome shotgun (WGS) entry which is preliminary data.</text>
</comment>
<evidence type="ECO:0000313" key="3">
    <source>
        <dbReference type="Proteomes" id="UP000801492"/>
    </source>
</evidence>
<accession>A0A8K0G0L7</accession>
<gene>
    <name evidence="2" type="ORF">ILUMI_24729</name>
</gene>